<dbReference type="PANTHER" id="PTHR22754:SF32">
    <property type="entry name" value="DISCO-INTERACTING PROTEIN 2"/>
    <property type="match status" value="1"/>
</dbReference>
<dbReference type="SUPFAM" id="SSF56801">
    <property type="entry name" value="Acetyl-CoA synthetase-like"/>
    <property type="match status" value="1"/>
</dbReference>
<evidence type="ECO:0000256" key="2">
    <source>
        <dbReference type="SAM" id="MobiDB-lite"/>
    </source>
</evidence>
<dbReference type="Gene3D" id="3.30.300.30">
    <property type="match status" value="1"/>
</dbReference>
<dbReference type="EMBL" id="WBMT01000004">
    <property type="protein sequence ID" value="KAB2350257.1"/>
    <property type="molecule type" value="Genomic_DNA"/>
</dbReference>
<dbReference type="Proteomes" id="UP000468735">
    <property type="component" value="Unassembled WGS sequence"/>
</dbReference>
<dbReference type="PROSITE" id="PS00455">
    <property type="entry name" value="AMP_BINDING"/>
    <property type="match status" value="1"/>
</dbReference>
<evidence type="ECO:0000256" key="1">
    <source>
        <dbReference type="ARBA" id="ARBA00006432"/>
    </source>
</evidence>
<dbReference type="InterPro" id="IPR020845">
    <property type="entry name" value="AMP-binding_CS"/>
</dbReference>
<evidence type="ECO:0000313" key="5">
    <source>
        <dbReference type="Proteomes" id="UP000468735"/>
    </source>
</evidence>
<dbReference type="PANTHER" id="PTHR22754">
    <property type="entry name" value="DISCO-INTERACTING PROTEIN 2 DIP2 -RELATED"/>
    <property type="match status" value="1"/>
</dbReference>
<keyword evidence="5" id="KW-1185">Reference proteome</keyword>
<dbReference type="OrthoDB" id="3671040at2"/>
<accession>A0A6H9YW93</accession>
<sequence length="603" mass="63933">MDTFQRGTARLRRHPSRHPGDQTDHCQAAAGAPAECPARPVHRRRLPQRRDRRAREPPHGRVPPGAPVSAAALDAATLAEAVRLLDPGVSVTFPSTGHSLTAADLDAASARFAHGLLAHGAGPGDIVGILAPTGPHALIALLGTVRAGAAASMFPMPAGAPGVVAERLAPSIQVAGIRHLVTHPDAVELAAELTARRPGLAILGTDLDAPGSGALPAVAPDALAVVQFTSGSTSRPKGVKLPHSTVMNGLRAIVWSSAITRRDTIVSWVPHFHDMGLFGPLAVLLAGGTAQLLSPLAFVRRPAAVLRLMSEAGGTMLTGPDFSYRRLATADLPPDLDLSRWRLAYNGAEPVRAKTVTGFTERIATAGVPASVMYPVYGMAEATLAIAFPEPGTAPKIVHVDRSLLADERRAVQVASDHPRAKTLVSVGRPVHGLRMRLMDGIEVSPGRLGEIEISGPAVTPGYLDDPSATAQAFDGPWLRTGDLGFRLGDDLFVTGRRKEMIIVRGQNHFPEDIEDIARRQPGVHLERCVAFADADAERLTVVAEIAPRTDPATLTARIRVSVADHLGLSAIDVHTVRPGWLPRTTSGKWQRDLTRRRIAQRG</sequence>
<dbReference type="InterPro" id="IPR045851">
    <property type="entry name" value="AMP-bd_C_sf"/>
</dbReference>
<dbReference type="GO" id="GO:0070566">
    <property type="term" value="F:adenylyltransferase activity"/>
    <property type="evidence" value="ECO:0007669"/>
    <property type="project" value="TreeGrafter"/>
</dbReference>
<comment type="similarity">
    <text evidence="1">Belongs to the ATP-dependent AMP-binding enzyme family.</text>
</comment>
<dbReference type="Gene3D" id="3.40.50.12780">
    <property type="entry name" value="N-terminal domain of ligase-like"/>
    <property type="match status" value="1"/>
</dbReference>
<dbReference type="AlphaFoldDB" id="A0A6H9YW93"/>
<dbReference type="InterPro" id="IPR000873">
    <property type="entry name" value="AMP-dep_synth/lig_dom"/>
</dbReference>
<dbReference type="GO" id="GO:0016874">
    <property type="term" value="F:ligase activity"/>
    <property type="evidence" value="ECO:0007669"/>
    <property type="project" value="UniProtKB-KW"/>
</dbReference>
<dbReference type="GO" id="GO:0005886">
    <property type="term" value="C:plasma membrane"/>
    <property type="evidence" value="ECO:0007669"/>
    <property type="project" value="TreeGrafter"/>
</dbReference>
<organism evidence="4 5">
    <name type="scientific">Actinomadura rudentiformis</name>
    <dbReference type="NCBI Taxonomy" id="359158"/>
    <lineage>
        <taxon>Bacteria</taxon>
        <taxon>Bacillati</taxon>
        <taxon>Actinomycetota</taxon>
        <taxon>Actinomycetes</taxon>
        <taxon>Streptosporangiales</taxon>
        <taxon>Thermomonosporaceae</taxon>
        <taxon>Actinomadura</taxon>
    </lineage>
</organism>
<gene>
    <name evidence="4" type="ORF">F8566_10755</name>
</gene>
<name>A0A6H9YW93_9ACTN</name>
<feature type="region of interest" description="Disordered" evidence="2">
    <location>
        <begin position="1"/>
        <end position="67"/>
    </location>
</feature>
<proteinExistence type="inferred from homology"/>
<dbReference type="GO" id="GO:0006633">
    <property type="term" value="P:fatty acid biosynthetic process"/>
    <property type="evidence" value="ECO:0007669"/>
    <property type="project" value="TreeGrafter"/>
</dbReference>
<evidence type="ECO:0000259" key="3">
    <source>
        <dbReference type="Pfam" id="PF00501"/>
    </source>
</evidence>
<comment type="caution">
    <text evidence="4">The sequence shown here is derived from an EMBL/GenBank/DDBJ whole genome shotgun (WGS) entry which is preliminary data.</text>
</comment>
<feature type="compositionally biased region" description="Basic residues" evidence="2">
    <location>
        <begin position="40"/>
        <end position="52"/>
    </location>
</feature>
<reference evidence="4 5" key="1">
    <citation type="submission" date="2019-09" db="EMBL/GenBank/DDBJ databases">
        <title>Actinomadura physcomitrii sp. nov., a novel actinomycete isolated from moss [Physcomitrium sphaericum (Ludw) Fuernr].</title>
        <authorList>
            <person name="Zhuang X."/>
            <person name="Liu C."/>
        </authorList>
    </citation>
    <scope>NUCLEOTIDE SEQUENCE [LARGE SCALE GENOMIC DNA]</scope>
    <source>
        <strain evidence="4 5">HMC1</strain>
    </source>
</reference>
<dbReference type="InterPro" id="IPR042099">
    <property type="entry name" value="ANL_N_sf"/>
</dbReference>
<keyword evidence="4" id="KW-0436">Ligase</keyword>
<feature type="compositionally biased region" description="Low complexity" evidence="2">
    <location>
        <begin position="28"/>
        <end position="39"/>
    </location>
</feature>
<dbReference type="Pfam" id="PF00501">
    <property type="entry name" value="AMP-binding"/>
    <property type="match status" value="1"/>
</dbReference>
<evidence type="ECO:0000313" key="4">
    <source>
        <dbReference type="EMBL" id="KAB2350257.1"/>
    </source>
</evidence>
<protein>
    <submittedName>
        <fullName evidence="4">Fatty acyl-AMP ligase</fullName>
    </submittedName>
</protein>
<feature type="domain" description="AMP-dependent synthetase/ligase" evidence="3">
    <location>
        <begin position="95"/>
        <end position="464"/>
    </location>
</feature>